<evidence type="ECO:0000256" key="1">
    <source>
        <dbReference type="SAM" id="Phobius"/>
    </source>
</evidence>
<organism evidence="3 4">
    <name type="scientific">Rhizobium leguminosarum</name>
    <dbReference type="NCBI Taxonomy" id="384"/>
    <lineage>
        <taxon>Bacteria</taxon>
        <taxon>Pseudomonadati</taxon>
        <taxon>Pseudomonadota</taxon>
        <taxon>Alphaproteobacteria</taxon>
        <taxon>Hyphomicrobiales</taxon>
        <taxon>Rhizobiaceae</taxon>
        <taxon>Rhizobium/Agrobacterium group</taxon>
        <taxon>Rhizobium</taxon>
    </lineage>
</organism>
<feature type="transmembrane region" description="Helical" evidence="1">
    <location>
        <begin position="179"/>
        <end position="201"/>
    </location>
</feature>
<reference evidence="3 4" key="1">
    <citation type="submission" date="2019-02" db="EMBL/GenBank/DDBJ databases">
        <title>The genomic architecture of introgression among sibling species of bacteria.</title>
        <authorList>
            <person name="Cavassim M.I.A."/>
            <person name="Moeskjaer S."/>
            <person name="Moslemi C."/>
            <person name="Fields B."/>
            <person name="Bachmann A."/>
            <person name="Vilhjalmsson B."/>
            <person name="Schierup M.H."/>
            <person name="Young J.P.W."/>
            <person name="Andersen S.U."/>
        </authorList>
    </citation>
    <scope>NUCLEOTIDE SEQUENCE [LARGE SCALE GENOMIC DNA]</scope>
    <source>
        <strain evidence="3 4">SM145A</strain>
    </source>
</reference>
<sequence>MKSLRPDTLHTLTETKLSNVDDRIWITSRVRMIAERKAIRNQNFSYISVTYYSLFTVVLSVFSKFYVQTYPLLEEINLSASVVVLVASLVAGGFRFETRANIYRECYLKLQRLQSKALSVEDRLTEYLDILDIYPNHSEKDYYDLIINHTYWEGKKLKMGDNALVPTPFMWMSYTFRHIFYYACVLFLFVAPLIFLAWPLVPGWACK</sequence>
<dbReference type="Proteomes" id="UP000293652">
    <property type="component" value="Unassembled WGS sequence"/>
</dbReference>
<feature type="transmembrane region" description="Helical" evidence="1">
    <location>
        <begin position="44"/>
        <end position="66"/>
    </location>
</feature>
<name>A0A4Q8Y106_RHILE</name>
<feature type="transmembrane region" description="Helical" evidence="1">
    <location>
        <begin position="78"/>
        <end position="96"/>
    </location>
</feature>
<accession>A0A4Q8Y106</accession>
<dbReference type="AlphaFoldDB" id="A0A4Q8Y106"/>
<evidence type="ECO:0000259" key="2">
    <source>
        <dbReference type="Pfam" id="PF18160"/>
    </source>
</evidence>
<proteinExistence type="predicted"/>
<keyword evidence="1" id="KW-1133">Transmembrane helix</keyword>
<feature type="domain" description="SMODS and SLOG-associating 2TM effector" evidence="2">
    <location>
        <begin position="14"/>
        <end position="196"/>
    </location>
</feature>
<dbReference type="NCBIfam" id="NF033631">
    <property type="entry name" value="SLATT_5"/>
    <property type="match status" value="1"/>
</dbReference>
<evidence type="ECO:0000313" key="3">
    <source>
        <dbReference type="EMBL" id="TAX72807.1"/>
    </source>
</evidence>
<gene>
    <name evidence="3" type="ORF">ELI03_14145</name>
</gene>
<dbReference type="Pfam" id="PF18160">
    <property type="entry name" value="SLATT_5"/>
    <property type="match status" value="1"/>
</dbReference>
<protein>
    <submittedName>
        <fullName evidence="3">SLATT domain-containing protein</fullName>
    </submittedName>
</protein>
<evidence type="ECO:0000313" key="4">
    <source>
        <dbReference type="Proteomes" id="UP000293652"/>
    </source>
</evidence>
<keyword evidence="1" id="KW-0812">Transmembrane</keyword>
<keyword evidence="1" id="KW-0472">Membrane</keyword>
<comment type="caution">
    <text evidence="3">The sequence shown here is derived from an EMBL/GenBank/DDBJ whole genome shotgun (WGS) entry which is preliminary data.</text>
</comment>
<dbReference type="EMBL" id="SIPC01000001">
    <property type="protein sequence ID" value="TAX72807.1"/>
    <property type="molecule type" value="Genomic_DNA"/>
</dbReference>
<dbReference type="InterPro" id="IPR041115">
    <property type="entry name" value="SLATT_5"/>
</dbReference>